<feature type="compositionally biased region" description="Basic and acidic residues" evidence="1">
    <location>
        <begin position="77"/>
        <end position="104"/>
    </location>
</feature>
<feature type="region of interest" description="Disordered" evidence="1">
    <location>
        <begin position="60"/>
        <end position="115"/>
    </location>
</feature>
<proteinExistence type="predicted"/>
<dbReference type="RefSeq" id="WP_073313914.1">
    <property type="nucleotide sequence ID" value="NZ_FQYP01000001.1"/>
</dbReference>
<name>A0A1M6B9I7_9FLAO</name>
<keyword evidence="3" id="KW-1185">Reference proteome</keyword>
<feature type="region of interest" description="Disordered" evidence="1">
    <location>
        <begin position="289"/>
        <end position="310"/>
    </location>
</feature>
<reference evidence="3" key="1">
    <citation type="submission" date="2016-11" db="EMBL/GenBank/DDBJ databases">
        <authorList>
            <person name="Varghese N."/>
            <person name="Submissions S."/>
        </authorList>
    </citation>
    <scope>NUCLEOTIDE SEQUENCE [LARGE SCALE GENOMIC DNA]</scope>
    <source>
        <strain evidence="3">DSM 22623</strain>
    </source>
</reference>
<evidence type="ECO:0000256" key="1">
    <source>
        <dbReference type="SAM" id="MobiDB-lite"/>
    </source>
</evidence>
<dbReference type="AlphaFoldDB" id="A0A1M6B9I7"/>
<sequence>MENSLLTGFLFPKIIAENYNLEDQNNFIITSFLIDKMSDNKSFSMMFQLLTAKNAETKKEEPTLVVTNPTIDVPADPPKDETPDPSEDKPKEDEPKDDQPKDDQPIAGDDTTNEDVKKTVVAKLDTINSSINKKFSEIRGHVEPIKTVHTEVTELKGYITKPKDTFENQEIAAVFDAKGIDVKEFRNSMYVDYINDVIEEIKSDKFKTNLEKISKSNAELVKPIKTRVTKFSVFFDIDFLKKLKETFESTSDLSMQDIRIFISNVISPLLDLVRDIKYFDFPETETEVAPKATTPRVTKASKTSKTKVTT</sequence>
<feature type="compositionally biased region" description="Low complexity" evidence="1">
    <location>
        <begin position="297"/>
        <end position="310"/>
    </location>
</feature>
<dbReference type="Proteomes" id="UP000184432">
    <property type="component" value="Unassembled WGS sequence"/>
</dbReference>
<dbReference type="STRING" id="570521.SAMN04488508_101700"/>
<dbReference type="EMBL" id="FQYP01000001">
    <property type="protein sequence ID" value="SHI45399.1"/>
    <property type="molecule type" value="Genomic_DNA"/>
</dbReference>
<evidence type="ECO:0000313" key="2">
    <source>
        <dbReference type="EMBL" id="SHI45399.1"/>
    </source>
</evidence>
<organism evidence="2 3">
    <name type="scientific">Aquimarina spongiae</name>
    <dbReference type="NCBI Taxonomy" id="570521"/>
    <lineage>
        <taxon>Bacteria</taxon>
        <taxon>Pseudomonadati</taxon>
        <taxon>Bacteroidota</taxon>
        <taxon>Flavobacteriia</taxon>
        <taxon>Flavobacteriales</taxon>
        <taxon>Flavobacteriaceae</taxon>
        <taxon>Aquimarina</taxon>
    </lineage>
</organism>
<gene>
    <name evidence="2" type="ORF">SAMN04488508_101700</name>
</gene>
<accession>A0A1M6B9I7</accession>
<protein>
    <submittedName>
        <fullName evidence="2">Uncharacterized protein</fullName>
    </submittedName>
</protein>
<evidence type="ECO:0000313" key="3">
    <source>
        <dbReference type="Proteomes" id="UP000184432"/>
    </source>
</evidence>